<gene>
    <name evidence="7" type="ORF">Cgig2_017120</name>
</gene>
<evidence type="ECO:0000256" key="5">
    <source>
        <dbReference type="ARBA" id="ARBA00023242"/>
    </source>
</evidence>
<dbReference type="GO" id="GO:0005634">
    <property type="term" value="C:nucleus"/>
    <property type="evidence" value="ECO:0007669"/>
    <property type="project" value="UniProtKB-SubCell"/>
</dbReference>
<comment type="caution">
    <text evidence="7">The sequence shown here is derived from an EMBL/GenBank/DDBJ whole genome shotgun (WGS) entry which is preliminary data.</text>
</comment>
<dbReference type="PANTHER" id="PTHR31391">
    <property type="entry name" value="B3 DOMAIN-CONTAINING PROTEIN OS11G0197600-RELATED"/>
    <property type="match status" value="1"/>
</dbReference>
<name>A0A9Q1QCI6_9CARY</name>
<dbReference type="SUPFAM" id="SSF101936">
    <property type="entry name" value="DNA-binding pseudobarrel domain"/>
    <property type="match status" value="1"/>
</dbReference>
<dbReference type="EMBL" id="JAKOGI010000385">
    <property type="protein sequence ID" value="KAJ8435825.1"/>
    <property type="molecule type" value="Genomic_DNA"/>
</dbReference>
<dbReference type="AlphaFoldDB" id="A0A9Q1QCI6"/>
<dbReference type="CDD" id="cd10017">
    <property type="entry name" value="B3_DNA"/>
    <property type="match status" value="1"/>
</dbReference>
<feature type="domain" description="TF-B3" evidence="6">
    <location>
        <begin position="159"/>
        <end position="250"/>
    </location>
</feature>
<dbReference type="InterPro" id="IPR044837">
    <property type="entry name" value="REM16-like"/>
</dbReference>
<keyword evidence="4" id="KW-0804">Transcription</keyword>
<evidence type="ECO:0000313" key="8">
    <source>
        <dbReference type="Proteomes" id="UP001153076"/>
    </source>
</evidence>
<keyword evidence="8" id="KW-1185">Reference proteome</keyword>
<reference evidence="7" key="1">
    <citation type="submission" date="2022-04" db="EMBL/GenBank/DDBJ databases">
        <title>Carnegiea gigantea Genome sequencing and assembly v2.</title>
        <authorList>
            <person name="Copetti D."/>
            <person name="Sanderson M.J."/>
            <person name="Burquez A."/>
            <person name="Wojciechowski M.F."/>
        </authorList>
    </citation>
    <scope>NUCLEOTIDE SEQUENCE</scope>
    <source>
        <strain evidence="7">SGP5-SGP5p</strain>
        <tissue evidence="7">Aerial part</tissue>
    </source>
</reference>
<protein>
    <recommendedName>
        <fullName evidence="6">TF-B3 domain-containing protein</fullName>
    </recommendedName>
</protein>
<dbReference type="PROSITE" id="PS50863">
    <property type="entry name" value="B3"/>
    <property type="match status" value="1"/>
</dbReference>
<dbReference type="InterPro" id="IPR015300">
    <property type="entry name" value="DNA-bd_pseudobarrel_sf"/>
</dbReference>
<proteinExistence type="predicted"/>
<accession>A0A9Q1QCI6</accession>
<comment type="subcellular location">
    <subcellularLocation>
        <location evidence="1">Nucleus</location>
    </subcellularLocation>
</comment>
<evidence type="ECO:0000313" key="7">
    <source>
        <dbReference type="EMBL" id="KAJ8435825.1"/>
    </source>
</evidence>
<sequence>MGIANLSYEEYRQKRVEENKKRLEDLNLVHLSQSLRNLTPKSSPLKKVAKPRTVEKKLVPVRRSARVANNPAPVYVEVSHFSPSPRVFSSMLSIEYNSVATGFCLVKSNRISSPRKSYGVSRSRDLSNRVYATDEARAYALEKAEKVVFRLEEEGYPTLIRSMLPSHVTGGFWLGLPADFCRSSLPRADGMVTLVDEEGEEYPTVYLARKRGLSGGWKGFAEAHQLVDGDAVIFQVISHSVLKVYILRANSDEDRKG</sequence>
<evidence type="ECO:0000259" key="6">
    <source>
        <dbReference type="PROSITE" id="PS50863"/>
    </source>
</evidence>
<keyword evidence="5" id="KW-0539">Nucleus</keyword>
<dbReference type="GO" id="GO:0003677">
    <property type="term" value="F:DNA binding"/>
    <property type="evidence" value="ECO:0007669"/>
    <property type="project" value="UniProtKB-KW"/>
</dbReference>
<evidence type="ECO:0000256" key="4">
    <source>
        <dbReference type="ARBA" id="ARBA00023163"/>
    </source>
</evidence>
<keyword evidence="2" id="KW-0805">Transcription regulation</keyword>
<organism evidence="7 8">
    <name type="scientific">Carnegiea gigantea</name>
    <dbReference type="NCBI Taxonomy" id="171969"/>
    <lineage>
        <taxon>Eukaryota</taxon>
        <taxon>Viridiplantae</taxon>
        <taxon>Streptophyta</taxon>
        <taxon>Embryophyta</taxon>
        <taxon>Tracheophyta</taxon>
        <taxon>Spermatophyta</taxon>
        <taxon>Magnoliopsida</taxon>
        <taxon>eudicotyledons</taxon>
        <taxon>Gunneridae</taxon>
        <taxon>Pentapetalae</taxon>
        <taxon>Caryophyllales</taxon>
        <taxon>Cactineae</taxon>
        <taxon>Cactaceae</taxon>
        <taxon>Cactoideae</taxon>
        <taxon>Echinocereeae</taxon>
        <taxon>Carnegiea</taxon>
    </lineage>
</organism>
<dbReference type="PANTHER" id="PTHR31391:SF116">
    <property type="entry name" value="B3 DOMAIN-CONTAINING PROTEIN OS06G0194400-LIKE"/>
    <property type="match status" value="1"/>
</dbReference>
<keyword evidence="3" id="KW-0238">DNA-binding</keyword>
<evidence type="ECO:0000256" key="2">
    <source>
        <dbReference type="ARBA" id="ARBA00023015"/>
    </source>
</evidence>
<dbReference type="Proteomes" id="UP001153076">
    <property type="component" value="Unassembled WGS sequence"/>
</dbReference>
<evidence type="ECO:0000256" key="1">
    <source>
        <dbReference type="ARBA" id="ARBA00004123"/>
    </source>
</evidence>
<dbReference type="InterPro" id="IPR003340">
    <property type="entry name" value="B3_DNA-bd"/>
</dbReference>
<dbReference type="Pfam" id="PF02362">
    <property type="entry name" value="B3"/>
    <property type="match status" value="1"/>
</dbReference>
<evidence type="ECO:0000256" key="3">
    <source>
        <dbReference type="ARBA" id="ARBA00023125"/>
    </source>
</evidence>
<dbReference type="OrthoDB" id="1909330at2759"/>
<dbReference type="Gene3D" id="2.40.330.10">
    <property type="entry name" value="DNA-binding pseudobarrel domain"/>
    <property type="match status" value="1"/>
</dbReference>
<dbReference type="SMART" id="SM01019">
    <property type="entry name" value="B3"/>
    <property type="match status" value="1"/>
</dbReference>